<evidence type="ECO:0000313" key="2">
    <source>
        <dbReference type="Proteomes" id="UP001341840"/>
    </source>
</evidence>
<dbReference type="EMBL" id="JASCZI010216516">
    <property type="protein sequence ID" value="MED6202727.1"/>
    <property type="molecule type" value="Genomic_DNA"/>
</dbReference>
<evidence type="ECO:0000313" key="1">
    <source>
        <dbReference type="EMBL" id="MED6202727.1"/>
    </source>
</evidence>
<accession>A0ABU6XWF3</accession>
<comment type="caution">
    <text evidence="1">The sequence shown here is derived from an EMBL/GenBank/DDBJ whole genome shotgun (WGS) entry which is preliminary data.</text>
</comment>
<reference evidence="1 2" key="1">
    <citation type="journal article" date="2023" name="Plants (Basel)">
        <title>Bridging the Gap: Combining Genomics and Transcriptomics Approaches to Understand Stylosanthes scabra, an Orphan Legume from the Brazilian Caatinga.</title>
        <authorList>
            <person name="Ferreira-Neto J.R.C."/>
            <person name="da Silva M.D."/>
            <person name="Binneck E."/>
            <person name="de Melo N.F."/>
            <person name="da Silva R.H."/>
            <person name="de Melo A.L.T.M."/>
            <person name="Pandolfi V."/>
            <person name="Bustamante F.O."/>
            <person name="Brasileiro-Vidal A.C."/>
            <person name="Benko-Iseppon A.M."/>
        </authorList>
    </citation>
    <scope>NUCLEOTIDE SEQUENCE [LARGE SCALE GENOMIC DNA]</scope>
    <source>
        <tissue evidence="1">Leaves</tissue>
    </source>
</reference>
<protein>
    <submittedName>
        <fullName evidence="1">Uncharacterized protein</fullName>
    </submittedName>
</protein>
<dbReference type="Proteomes" id="UP001341840">
    <property type="component" value="Unassembled WGS sequence"/>
</dbReference>
<sequence>FPAFDSISILSPAVMRSAKSLYVAPTMAPIYGDPNVPKKYEHVSDTVRGGCTCAV</sequence>
<organism evidence="1 2">
    <name type="scientific">Stylosanthes scabra</name>
    <dbReference type="NCBI Taxonomy" id="79078"/>
    <lineage>
        <taxon>Eukaryota</taxon>
        <taxon>Viridiplantae</taxon>
        <taxon>Streptophyta</taxon>
        <taxon>Embryophyta</taxon>
        <taxon>Tracheophyta</taxon>
        <taxon>Spermatophyta</taxon>
        <taxon>Magnoliopsida</taxon>
        <taxon>eudicotyledons</taxon>
        <taxon>Gunneridae</taxon>
        <taxon>Pentapetalae</taxon>
        <taxon>rosids</taxon>
        <taxon>fabids</taxon>
        <taxon>Fabales</taxon>
        <taxon>Fabaceae</taxon>
        <taxon>Papilionoideae</taxon>
        <taxon>50 kb inversion clade</taxon>
        <taxon>dalbergioids sensu lato</taxon>
        <taxon>Dalbergieae</taxon>
        <taxon>Pterocarpus clade</taxon>
        <taxon>Stylosanthes</taxon>
    </lineage>
</organism>
<keyword evidence="2" id="KW-1185">Reference proteome</keyword>
<name>A0ABU6XWF3_9FABA</name>
<gene>
    <name evidence="1" type="ORF">PIB30_108464</name>
</gene>
<proteinExistence type="predicted"/>
<feature type="non-terminal residue" evidence="1">
    <location>
        <position position="1"/>
    </location>
</feature>